<proteinExistence type="predicted"/>
<evidence type="ECO:0000256" key="1">
    <source>
        <dbReference type="SAM" id="Phobius"/>
    </source>
</evidence>
<dbReference type="EMBL" id="GEGO01007691">
    <property type="protein sequence ID" value="JAR87713.1"/>
    <property type="molecule type" value="Transcribed_RNA"/>
</dbReference>
<organism evidence="2">
    <name type="scientific">Ixodes ricinus</name>
    <name type="common">Common tick</name>
    <name type="synonym">Acarus ricinus</name>
    <dbReference type="NCBI Taxonomy" id="34613"/>
    <lineage>
        <taxon>Eukaryota</taxon>
        <taxon>Metazoa</taxon>
        <taxon>Ecdysozoa</taxon>
        <taxon>Arthropoda</taxon>
        <taxon>Chelicerata</taxon>
        <taxon>Arachnida</taxon>
        <taxon>Acari</taxon>
        <taxon>Parasitiformes</taxon>
        <taxon>Ixodida</taxon>
        <taxon>Ixodoidea</taxon>
        <taxon>Ixodidae</taxon>
        <taxon>Ixodinae</taxon>
        <taxon>Ixodes</taxon>
    </lineage>
</organism>
<protein>
    <submittedName>
        <fullName evidence="2">Uncharacterized protein</fullName>
    </submittedName>
</protein>
<keyword evidence="1" id="KW-0472">Membrane</keyword>
<keyword evidence="1" id="KW-1133">Transmembrane helix</keyword>
<dbReference type="AlphaFoldDB" id="A0A147BAE1"/>
<accession>A0A147BAE1</accession>
<keyword evidence="1" id="KW-0812">Transmembrane</keyword>
<evidence type="ECO:0000313" key="2">
    <source>
        <dbReference type="EMBL" id="JAR87713.1"/>
    </source>
</evidence>
<feature type="transmembrane region" description="Helical" evidence="1">
    <location>
        <begin position="75"/>
        <end position="94"/>
    </location>
</feature>
<feature type="non-terminal residue" evidence="2">
    <location>
        <position position="1"/>
    </location>
</feature>
<sequence>RNIYPTLRVGHTALHSTGHGTYSLRGCKFLLTYCAPQNFQECPSSFPHFSFSLGSHGQWAAVASSAFMSLVSAHATWSLLTFNFVLLNICFYSIRTHLEQYSCQHFG</sequence>
<reference evidence="2" key="1">
    <citation type="journal article" date="2018" name="PLoS Negl. Trop. Dis.">
        <title>Sialome diversity of ticks revealed by RNAseq of single tick salivary glands.</title>
        <authorList>
            <person name="Perner J."/>
            <person name="Kropackova S."/>
            <person name="Kopacek P."/>
            <person name="Ribeiro J.M."/>
        </authorList>
    </citation>
    <scope>NUCLEOTIDE SEQUENCE</scope>
    <source>
        <strain evidence="2">Siblings of single egg batch collected in Ceske Budejovice</strain>
        <tissue evidence="2">Salivary glands</tissue>
    </source>
</reference>
<name>A0A147BAE1_IXORI</name>